<evidence type="ECO:0000313" key="3">
    <source>
        <dbReference type="Proteomes" id="UP000179807"/>
    </source>
</evidence>
<gene>
    <name evidence="2" type="ORF">TRFO_38337</name>
</gene>
<feature type="domain" description="KATNIP" evidence="1">
    <location>
        <begin position="187"/>
        <end position="427"/>
    </location>
</feature>
<dbReference type="OrthoDB" id="304622at2759"/>
<dbReference type="RefSeq" id="XP_068348662.1">
    <property type="nucleotide sequence ID" value="XM_068511979.1"/>
</dbReference>
<dbReference type="GeneID" id="94846683"/>
<dbReference type="VEuPathDB" id="TrichDB:TRFO_38337"/>
<dbReference type="InterPro" id="IPR026704">
    <property type="entry name" value="KATNIP"/>
</dbReference>
<dbReference type="AlphaFoldDB" id="A0A1J4JDK8"/>
<dbReference type="InterPro" id="IPR027859">
    <property type="entry name" value="KATNIP_dom"/>
</dbReference>
<name>A0A1J4JDK8_9EUKA</name>
<evidence type="ECO:0000259" key="1">
    <source>
        <dbReference type="Pfam" id="PF14652"/>
    </source>
</evidence>
<keyword evidence="3" id="KW-1185">Reference proteome</keyword>
<dbReference type="PANTHER" id="PTHR21534:SF0">
    <property type="entry name" value="KATANIN-INTERACTING PROTEIN"/>
    <property type="match status" value="1"/>
</dbReference>
<accession>A0A1J4JDK8</accession>
<protein>
    <recommendedName>
        <fullName evidence="1">KATNIP domain-containing protein</fullName>
    </recommendedName>
</protein>
<proteinExistence type="predicted"/>
<dbReference type="Pfam" id="PF14652">
    <property type="entry name" value="DUF4457"/>
    <property type="match status" value="1"/>
</dbReference>
<dbReference type="Proteomes" id="UP000179807">
    <property type="component" value="Unassembled WGS sequence"/>
</dbReference>
<organism evidence="2 3">
    <name type="scientific">Tritrichomonas foetus</name>
    <dbReference type="NCBI Taxonomy" id="1144522"/>
    <lineage>
        <taxon>Eukaryota</taxon>
        <taxon>Metamonada</taxon>
        <taxon>Parabasalia</taxon>
        <taxon>Tritrichomonadida</taxon>
        <taxon>Tritrichomonadidae</taxon>
        <taxon>Tritrichomonas</taxon>
    </lineage>
</organism>
<dbReference type="PANTHER" id="PTHR21534">
    <property type="entry name" value="KATANIN-INTERACTING PROTEIN"/>
    <property type="match status" value="1"/>
</dbReference>
<evidence type="ECO:0000313" key="2">
    <source>
        <dbReference type="EMBL" id="OHS95525.1"/>
    </source>
</evidence>
<reference evidence="2" key="1">
    <citation type="submission" date="2016-10" db="EMBL/GenBank/DDBJ databases">
        <authorList>
            <person name="Benchimol M."/>
            <person name="Almeida L.G."/>
            <person name="Vasconcelos A.T."/>
            <person name="Perreira-Neves A."/>
            <person name="Rosa I.A."/>
            <person name="Tasca T."/>
            <person name="Bogo M.R."/>
            <person name="de Souza W."/>
        </authorList>
    </citation>
    <scope>NUCLEOTIDE SEQUENCE [LARGE SCALE GENOMIC DNA]</scope>
    <source>
        <strain evidence="2">K</strain>
    </source>
</reference>
<sequence length="458" mass="51916">MTKSMKASDSYSHFPKLVTTPGKSHLIPELVTPAPTFITGNDAKLEAPVLRGRRKTYGSIARASHTARAASISVTSSDLSKFVNNRRKLSSDGSEGRLSKDNIFSRIVKEKRSTPNSSRGDRSRLLNIETQVIAIELNSNWGSSDILRIAQIEVYDQFNARIPIIDINSHPSMGLNFKLLYDGWLDKDDINSVWAMDWPQEQTFTLLVFIDLSFVVSSVRLYNSKFEPFSSVKQITIKMGTEFEIPGEVPKSFVADFKLCEETKFQKFDSFKMIRDMFPSTEKLIPFSDEYGQYPFISSNSVTFEILSSRSTGGCGLNGIEIYDHELNPINYDRDINDLILHNCLLCNDPKLLFKENKRTDFEELMFQFIFSTEGGSFPTIKVEFKREITISKIVIWNYNSDGNTDVGVKKMIVRVGRRFVWGGIVKIATGIARGSLYNVTTIYLGDSGKFSNDDRNW</sequence>
<comment type="caution">
    <text evidence="2">The sequence shown here is derived from an EMBL/GenBank/DDBJ whole genome shotgun (WGS) entry which is preliminary data.</text>
</comment>
<dbReference type="EMBL" id="MLAK01001238">
    <property type="protein sequence ID" value="OHS95525.1"/>
    <property type="molecule type" value="Genomic_DNA"/>
</dbReference>